<keyword evidence="2 4" id="KW-0677">Repeat</keyword>
<evidence type="ECO:0000256" key="5">
    <source>
        <dbReference type="SAM" id="MobiDB-lite"/>
    </source>
</evidence>
<feature type="binding site" evidence="4">
    <location>
        <position position="52"/>
    </location>
    <ligand>
        <name>1D-myo-inositol 2-(L-cysteinylamino)-2-deoxy-alpha-D-glucopyranoside</name>
        <dbReference type="ChEBI" id="CHEBI:58887"/>
    </ligand>
</feature>
<comment type="similarity">
    <text evidence="4">Belongs to the acetyltransferase family. MshD subfamily.</text>
</comment>
<dbReference type="OrthoDB" id="3208058at2"/>
<keyword evidence="1 4" id="KW-0808">Transferase</keyword>
<evidence type="ECO:0000313" key="7">
    <source>
        <dbReference type="EMBL" id="CCI54290.1"/>
    </source>
</evidence>
<dbReference type="InterPro" id="IPR016181">
    <property type="entry name" value="Acyl_CoA_acyltransferase"/>
</dbReference>
<evidence type="ECO:0000256" key="3">
    <source>
        <dbReference type="ARBA" id="ARBA00023315"/>
    </source>
</evidence>
<dbReference type="SUPFAM" id="SSF55729">
    <property type="entry name" value="Acyl-CoA N-acyltransferases (Nat)"/>
    <property type="match status" value="2"/>
</dbReference>
<dbReference type="CDD" id="cd04301">
    <property type="entry name" value="NAT_SF"/>
    <property type="match status" value="2"/>
</dbReference>
<feature type="domain" description="N-acetyltransferase" evidence="6">
    <location>
        <begin position="158"/>
        <end position="315"/>
    </location>
</feature>
<feature type="region of interest" description="Disordered" evidence="5">
    <location>
        <begin position="1"/>
        <end position="30"/>
    </location>
</feature>
<organism evidence="7 8">
    <name type="scientific">Nostocoides jenkinsii Ben 74</name>
    <dbReference type="NCBI Taxonomy" id="1193518"/>
    <lineage>
        <taxon>Bacteria</taxon>
        <taxon>Bacillati</taxon>
        <taxon>Actinomycetota</taxon>
        <taxon>Actinomycetes</taxon>
        <taxon>Micrococcales</taxon>
        <taxon>Intrasporangiaceae</taxon>
        <taxon>Nostocoides</taxon>
    </lineage>
</organism>
<feature type="binding site" evidence="4">
    <location>
        <position position="184"/>
    </location>
    <ligand>
        <name>1D-myo-inositol 2-(L-cysteinylamino)-2-deoxy-alpha-D-glucopyranoside</name>
        <dbReference type="ChEBI" id="CHEBI:58887"/>
    </ligand>
</feature>
<dbReference type="InterPro" id="IPR017813">
    <property type="entry name" value="Mycothiol_AcTrfase"/>
</dbReference>
<dbReference type="Pfam" id="PF00583">
    <property type="entry name" value="Acetyltransf_1"/>
    <property type="match status" value="1"/>
</dbReference>
<feature type="binding site" evidence="4">
    <location>
        <position position="224"/>
    </location>
    <ligand>
        <name>1D-myo-inositol 2-(L-cysteinylamino)-2-deoxy-alpha-D-glucopyranoside</name>
        <dbReference type="ChEBI" id="CHEBI:58887"/>
    </ligand>
</feature>
<comment type="function">
    <text evidence="4">Catalyzes the transfer of acetyl from acetyl-CoA to desacetylmycothiol (Cys-GlcN-Ins) to form mycothiol.</text>
</comment>
<sequence>MSETPTSSGPIPEAPADPDRGEPSEAQPSDADAIRSLLADTAAVDGVTPMSETFRMRLGDPRSYVVRAAGGELAAYGAVVGSTGELLVHPDRRRAGVGSAVLDRLRHAGATEIWAHGDLPAARGFAEAHGLHSIRLLHLLGRSLTDADAAAPTFPAGFELASFRPGDEDAWLAVNAAAFASHPEQGQVDAAALAALMAQDWFDPSGLLMLWAPDGRLAASHWTKVDPEQVVVTADGPLPAGEVYVLAVSPAFQGRGLAGPMTAAGLAHLTARGLRHVVLYVDDDNSAAMATYRRQGFTPLATDRQYAVPHAVTRDPGGSPAAAGPDLTR</sequence>
<evidence type="ECO:0000313" key="8">
    <source>
        <dbReference type="Proteomes" id="UP000035720"/>
    </source>
</evidence>
<feature type="binding site" evidence="4">
    <location>
        <position position="280"/>
    </location>
    <ligand>
        <name>1D-myo-inositol 2-(L-cysteinylamino)-2-deoxy-alpha-D-glucopyranoside</name>
        <dbReference type="ChEBI" id="CHEBI:58887"/>
    </ligand>
</feature>
<evidence type="ECO:0000256" key="1">
    <source>
        <dbReference type="ARBA" id="ARBA00022679"/>
    </source>
</evidence>
<feature type="binding site" evidence="4">
    <location>
        <begin position="246"/>
        <end position="248"/>
    </location>
    <ligand>
        <name>acetyl-CoA</name>
        <dbReference type="ChEBI" id="CHEBI:57288"/>
        <label>2</label>
    </ligand>
</feature>
<feature type="binding site" evidence="4">
    <location>
        <begin position="86"/>
        <end position="88"/>
    </location>
    <ligand>
        <name>acetyl-CoA</name>
        <dbReference type="ChEBI" id="CHEBI:57288"/>
        <label>1</label>
    </ligand>
</feature>
<feature type="domain" description="N-acetyltransferase" evidence="6">
    <location>
        <begin position="21"/>
        <end position="161"/>
    </location>
</feature>
<protein>
    <recommendedName>
        <fullName evidence="4">Mycothiol acetyltransferase</fullName>
        <shortName evidence="4">MSH acetyltransferase</shortName>
        <ecNumber evidence="4">2.3.1.189</ecNumber>
    </recommendedName>
    <alternativeName>
        <fullName evidence="4">Mycothiol synthase</fullName>
    </alternativeName>
</protein>
<dbReference type="GO" id="GO:0010125">
    <property type="term" value="P:mycothiol biosynthetic process"/>
    <property type="evidence" value="ECO:0007669"/>
    <property type="project" value="UniProtKB-UniRule"/>
</dbReference>
<dbReference type="InterPro" id="IPR000182">
    <property type="entry name" value="GNAT_dom"/>
</dbReference>
<name>A0A077MEA1_9MICO</name>
<keyword evidence="8" id="KW-1185">Reference proteome</keyword>
<dbReference type="InterPro" id="IPR050832">
    <property type="entry name" value="Bact_Acetyltransf"/>
</dbReference>
<dbReference type="PROSITE" id="PS51186">
    <property type="entry name" value="GNAT"/>
    <property type="match status" value="2"/>
</dbReference>
<dbReference type="GO" id="GO:0035447">
    <property type="term" value="F:mycothiol synthase activity"/>
    <property type="evidence" value="ECO:0007669"/>
    <property type="project" value="UniProtKB-UniRule"/>
</dbReference>
<dbReference type="Proteomes" id="UP000035720">
    <property type="component" value="Unassembled WGS sequence"/>
</dbReference>
<keyword evidence="3 4" id="KW-0012">Acyltransferase</keyword>
<comment type="caution">
    <text evidence="7">The sequence shown here is derived from an EMBL/GenBank/DDBJ whole genome shotgun (WGS) entry which is preliminary data.</text>
</comment>
<dbReference type="PANTHER" id="PTHR43877">
    <property type="entry name" value="AMINOALKYLPHOSPHONATE N-ACETYLTRANSFERASE-RELATED-RELATED"/>
    <property type="match status" value="1"/>
</dbReference>
<gene>
    <name evidence="4" type="primary">mshD</name>
    <name evidence="7" type="ORF">BN13_670020</name>
</gene>
<dbReference type="Gene3D" id="3.40.630.30">
    <property type="match status" value="1"/>
</dbReference>
<comment type="catalytic activity">
    <reaction evidence="4">
        <text>1D-myo-inositol 2-(L-cysteinylamino)-2-deoxy-alpha-D-glucopyranoside + acetyl-CoA = mycothiol + CoA + H(+)</text>
        <dbReference type="Rhea" id="RHEA:26172"/>
        <dbReference type="ChEBI" id="CHEBI:15378"/>
        <dbReference type="ChEBI" id="CHEBI:16768"/>
        <dbReference type="ChEBI" id="CHEBI:57287"/>
        <dbReference type="ChEBI" id="CHEBI:57288"/>
        <dbReference type="ChEBI" id="CHEBI:58887"/>
        <dbReference type="EC" id="2.3.1.189"/>
    </reaction>
</comment>
<reference evidence="7 8" key="1">
    <citation type="journal article" date="2013" name="ISME J.">
        <title>A metabolic model for members of the genus Tetrasphaera involved in enhanced biological phosphorus removal.</title>
        <authorList>
            <person name="Kristiansen R."/>
            <person name="Nguyen H.T.T."/>
            <person name="Saunders A.M."/>
            <person name="Nielsen J.L."/>
            <person name="Wimmer R."/>
            <person name="Le V.Q."/>
            <person name="McIlroy S.J."/>
            <person name="Petrovski S."/>
            <person name="Seviour R.J."/>
            <person name="Calteau A."/>
            <person name="Nielsen K.L."/>
            <person name="Nielsen P.H."/>
        </authorList>
    </citation>
    <scope>NUCLEOTIDE SEQUENCE [LARGE SCALE GENOMIC DNA]</scope>
    <source>
        <strain evidence="7 8">Ben 74</strain>
    </source>
</reference>
<dbReference type="EC" id="2.3.1.189" evidence="4"/>
<proteinExistence type="inferred from homology"/>
<comment type="caution">
    <text evidence="4">Lacks conserved residue(s) required for the propagation of feature annotation.</text>
</comment>
<dbReference type="NCBIfam" id="TIGR03448">
    <property type="entry name" value="mycothiol_MshD"/>
    <property type="match status" value="1"/>
</dbReference>
<dbReference type="HAMAP" id="MF_01698">
    <property type="entry name" value="MshD"/>
    <property type="match status" value="1"/>
</dbReference>
<feature type="binding site" evidence="4">
    <location>
        <position position="242"/>
    </location>
    <ligand>
        <name>1D-myo-inositol 2-(L-cysteinylamino)-2-deoxy-alpha-D-glucopyranoside</name>
        <dbReference type="ChEBI" id="CHEBI:58887"/>
    </ligand>
</feature>
<dbReference type="PIRSF" id="PIRSF021524">
    <property type="entry name" value="MSH_acetyltransferase"/>
    <property type="match status" value="1"/>
</dbReference>
<dbReference type="STRING" id="1193518.BN13_670020"/>
<dbReference type="PANTHER" id="PTHR43877:SF1">
    <property type="entry name" value="ACETYLTRANSFERASE"/>
    <property type="match status" value="1"/>
</dbReference>
<comment type="subunit">
    <text evidence="4">Monomer.</text>
</comment>
<feature type="region of interest" description="Disordered" evidence="5">
    <location>
        <begin position="310"/>
        <end position="329"/>
    </location>
</feature>
<dbReference type="AlphaFoldDB" id="A0A077MEA1"/>
<evidence type="ECO:0000256" key="2">
    <source>
        <dbReference type="ARBA" id="ARBA00022737"/>
    </source>
</evidence>
<evidence type="ECO:0000256" key="4">
    <source>
        <dbReference type="HAMAP-Rule" id="MF_01698"/>
    </source>
</evidence>
<accession>A0A077MEA1</accession>
<evidence type="ECO:0000259" key="6">
    <source>
        <dbReference type="PROSITE" id="PS51186"/>
    </source>
</evidence>
<dbReference type="RefSeq" id="WP_048546799.1">
    <property type="nucleotide sequence ID" value="NZ_HF571038.1"/>
</dbReference>
<dbReference type="EMBL" id="CAJC01000180">
    <property type="protein sequence ID" value="CCI54290.1"/>
    <property type="molecule type" value="Genomic_DNA"/>
</dbReference>